<dbReference type="EMBL" id="JAPZBU010000004">
    <property type="protein sequence ID" value="KAJ5409029.1"/>
    <property type="molecule type" value="Genomic_DNA"/>
</dbReference>
<keyword evidence="3" id="KW-1185">Reference proteome</keyword>
<protein>
    <submittedName>
        <fullName evidence="2">Uncharacterized protein</fullName>
    </submittedName>
</protein>
<proteinExistence type="predicted"/>
<feature type="compositionally biased region" description="Basic and acidic residues" evidence="1">
    <location>
        <begin position="180"/>
        <end position="193"/>
    </location>
</feature>
<sequence length="286" mass="31625">MKNPLKVMASLMKKFKRKRRLSSELHSRWGDPSISYPTQGSWNQQNQPPGFLVNAPTGLPQSPRPAEPRQHISLDHSQSHDSNSPAPQYTPSDPTRVDSVIPKGYFNENIRHREKGPKSPALGLGIAGTRHERDEPNDHNVAVDDDESCDEDDEERDTLGDTGGTAAHHNYATGDASRLPYREDYDSYPDHAAKSPPLSVTSRMRRISTQSSMTENSSITGPASSRRTSYTAASSVSAPSLPPDTPRYAVHAHFEKRVAPRPRYRTEPTPAVGVGQMVPSYDELYG</sequence>
<evidence type="ECO:0000313" key="2">
    <source>
        <dbReference type="EMBL" id="KAJ5409029.1"/>
    </source>
</evidence>
<accession>A0A9W9W9Y3</accession>
<dbReference type="Proteomes" id="UP001147747">
    <property type="component" value="Unassembled WGS sequence"/>
</dbReference>
<dbReference type="RefSeq" id="XP_056493344.1">
    <property type="nucleotide sequence ID" value="XM_056627549.1"/>
</dbReference>
<name>A0A9W9W9Y3_9EURO</name>
<dbReference type="GeneID" id="81366529"/>
<feature type="compositionally biased region" description="Acidic residues" evidence="1">
    <location>
        <begin position="143"/>
        <end position="156"/>
    </location>
</feature>
<feature type="region of interest" description="Disordered" evidence="1">
    <location>
        <begin position="1"/>
        <end position="286"/>
    </location>
</feature>
<comment type="caution">
    <text evidence="2">The sequence shown here is derived from an EMBL/GenBank/DDBJ whole genome shotgun (WGS) entry which is preliminary data.</text>
</comment>
<feature type="compositionally biased region" description="Polar residues" evidence="1">
    <location>
        <begin position="198"/>
        <end position="221"/>
    </location>
</feature>
<feature type="compositionally biased region" description="Basic and acidic residues" evidence="1">
    <location>
        <begin position="129"/>
        <end position="142"/>
    </location>
</feature>
<reference evidence="2" key="1">
    <citation type="submission" date="2022-12" db="EMBL/GenBank/DDBJ databases">
        <authorList>
            <person name="Petersen C."/>
        </authorList>
    </citation>
    <scope>NUCLEOTIDE SEQUENCE</scope>
    <source>
        <strain evidence="2">IBT 29677</strain>
    </source>
</reference>
<evidence type="ECO:0000256" key="1">
    <source>
        <dbReference type="SAM" id="MobiDB-lite"/>
    </source>
</evidence>
<feature type="compositionally biased region" description="Low complexity" evidence="1">
    <location>
        <begin position="222"/>
        <end position="239"/>
    </location>
</feature>
<reference evidence="2" key="2">
    <citation type="journal article" date="2023" name="IMA Fungus">
        <title>Comparative genomic study of the Penicillium genus elucidates a diverse pangenome and 15 lateral gene transfer events.</title>
        <authorList>
            <person name="Petersen C."/>
            <person name="Sorensen T."/>
            <person name="Nielsen M.R."/>
            <person name="Sondergaard T.E."/>
            <person name="Sorensen J.L."/>
            <person name="Fitzpatrick D.A."/>
            <person name="Frisvad J.C."/>
            <person name="Nielsen K.L."/>
        </authorList>
    </citation>
    <scope>NUCLEOTIDE SEQUENCE</scope>
    <source>
        <strain evidence="2">IBT 29677</strain>
    </source>
</reference>
<dbReference type="OrthoDB" id="4356069at2759"/>
<organism evidence="2 3">
    <name type="scientific">Penicillium cosmopolitanum</name>
    <dbReference type="NCBI Taxonomy" id="1131564"/>
    <lineage>
        <taxon>Eukaryota</taxon>
        <taxon>Fungi</taxon>
        <taxon>Dikarya</taxon>
        <taxon>Ascomycota</taxon>
        <taxon>Pezizomycotina</taxon>
        <taxon>Eurotiomycetes</taxon>
        <taxon>Eurotiomycetidae</taxon>
        <taxon>Eurotiales</taxon>
        <taxon>Aspergillaceae</taxon>
        <taxon>Penicillium</taxon>
    </lineage>
</organism>
<feature type="compositionally biased region" description="Polar residues" evidence="1">
    <location>
        <begin position="35"/>
        <end position="48"/>
    </location>
</feature>
<feature type="compositionally biased region" description="Polar residues" evidence="1">
    <location>
        <begin position="80"/>
        <end position="93"/>
    </location>
</feature>
<evidence type="ECO:0000313" key="3">
    <source>
        <dbReference type="Proteomes" id="UP001147747"/>
    </source>
</evidence>
<gene>
    <name evidence="2" type="ORF">N7509_002912</name>
</gene>
<feature type="compositionally biased region" description="Basic and acidic residues" evidence="1">
    <location>
        <begin position="66"/>
        <end position="79"/>
    </location>
</feature>
<dbReference type="AlphaFoldDB" id="A0A9W9W9Y3"/>